<sequence>MIKERRLETSQVGVQVQPWARMLRWGILKMDFTRRGQIIGRELVERLLRSLVSLIMFILDGVAPISERMV</sequence>
<keyword evidence="2" id="KW-1185">Reference proteome</keyword>
<dbReference type="AlphaFoldDB" id="A0A5M9JFM6"/>
<evidence type="ECO:0000313" key="1">
    <source>
        <dbReference type="EMBL" id="KAA8567123.1"/>
    </source>
</evidence>
<dbReference type="EMBL" id="VICG01000011">
    <property type="protein sequence ID" value="KAA8567123.1"/>
    <property type="molecule type" value="Genomic_DNA"/>
</dbReference>
<name>A0A5M9JFM6_MONFR</name>
<evidence type="ECO:0000313" key="2">
    <source>
        <dbReference type="Proteomes" id="UP000322873"/>
    </source>
</evidence>
<proteinExistence type="predicted"/>
<reference evidence="1 2" key="1">
    <citation type="submission" date="2019-06" db="EMBL/GenBank/DDBJ databases">
        <title>Genome Sequence of the Brown Rot Fungal Pathogen Monilinia fructicola.</title>
        <authorList>
            <person name="De Miccolis Angelini R.M."/>
            <person name="Landi L."/>
            <person name="Abate D."/>
            <person name="Pollastro S."/>
            <person name="Romanazzi G."/>
            <person name="Faretra F."/>
        </authorList>
    </citation>
    <scope>NUCLEOTIDE SEQUENCE [LARGE SCALE GENOMIC DNA]</scope>
    <source>
        <strain evidence="1 2">Mfrc123</strain>
    </source>
</reference>
<protein>
    <submittedName>
        <fullName evidence="1">Uncharacterized protein</fullName>
    </submittedName>
</protein>
<comment type="caution">
    <text evidence="1">The sequence shown here is derived from an EMBL/GenBank/DDBJ whole genome shotgun (WGS) entry which is preliminary data.</text>
</comment>
<organism evidence="1 2">
    <name type="scientific">Monilinia fructicola</name>
    <name type="common">Brown rot fungus</name>
    <name type="synonym">Ciboria fructicola</name>
    <dbReference type="NCBI Taxonomy" id="38448"/>
    <lineage>
        <taxon>Eukaryota</taxon>
        <taxon>Fungi</taxon>
        <taxon>Dikarya</taxon>
        <taxon>Ascomycota</taxon>
        <taxon>Pezizomycotina</taxon>
        <taxon>Leotiomycetes</taxon>
        <taxon>Helotiales</taxon>
        <taxon>Sclerotiniaceae</taxon>
        <taxon>Monilinia</taxon>
    </lineage>
</organism>
<dbReference type="Proteomes" id="UP000322873">
    <property type="component" value="Unassembled WGS sequence"/>
</dbReference>
<accession>A0A5M9JFM6</accession>
<gene>
    <name evidence="1" type="ORF">EYC84_010190</name>
</gene>